<accession>A0A6G1IAS5</accession>
<dbReference type="Proteomes" id="UP000799640">
    <property type="component" value="Unassembled WGS sequence"/>
</dbReference>
<protein>
    <submittedName>
        <fullName evidence="1">Uncharacterized protein</fullName>
    </submittedName>
</protein>
<proteinExistence type="predicted"/>
<name>A0A6G1IAS5_9PEZI</name>
<organism evidence="1 2">
    <name type="scientific">Trichodelitschia bisporula</name>
    <dbReference type="NCBI Taxonomy" id="703511"/>
    <lineage>
        <taxon>Eukaryota</taxon>
        <taxon>Fungi</taxon>
        <taxon>Dikarya</taxon>
        <taxon>Ascomycota</taxon>
        <taxon>Pezizomycotina</taxon>
        <taxon>Dothideomycetes</taxon>
        <taxon>Dothideomycetes incertae sedis</taxon>
        <taxon>Phaeotrichales</taxon>
        <taxon>Phaeotrichaceae</taxon>
        <taxon>Trichodelitschia</taxon>
    </lineage>
</organism>
<sequence length="120" mass="13037">MAEERSIGGYRAYILERHSTPFTSLSLSNSSLHTVPGSLLRVSSLWFHQFIPRARHASLIAWGIYLGWGLDCCACVPLRKNGPLTRGSEVRKHGAFGGLVAHLHDAVAKNSPAFGGSPRV</sequence>
<dbReference type="AlphaFoldDB" id="A0A6G1IAS5"/>
<evidence type="ECO:0000313" key="2">
    <source>
        <dbReference type="Proteomes" id="UP000799640"/>
    </source>
</evidence>
<gene>
    <name evidence="1" type="ORF">EJ06DRAFT_525898</name>
</gene>
<reference evidence="1" key="1">
    <citation type="journal article" date="2020" name="Stud. Mycol.">
        <title>101 Dothideomycetes genomes: a test case for predicting lifestyles and emergence of pathogens.</title>
        <authorList>
            <person name="Haridas S."/>
            <person name="Albert R."/>
            <person name="Binder M."/>
            <person name="Bloem J."/>
            <person name="Labutti K."/>
            <person name="Salamov A."/>
            <person name="Andreopoulos B."/>
            <person name="Baker S."/>
            <person name="Barry K."/>
            <person name="Bills G."/>
            <person name="Bluhm B."/>
            <person name="Cannon C."/>
            <person name="Castanera R."/>
            <person name="Culley D."/>
            <person name="Daum C."/>
            <person name="Ezra D."/>
            <person name="Gonzalez J."/>
            <person name="Henrissat B."/>
            <person name="Kuo A."/>
            <person name="Liang C."/>
            <person name="Lipzen A."/>
            <person name="Lutzoni F."/>
            <person name="Magnuson J."/>
            <person name="Mondo S."/>
            <person name="Nolan M."/>
            <person name="Ohm R."/>
            <person name="Pangilinan J."/>
            <person name="Park H.-J."/>
            <person name="Ramirez L."/>
            <person name="Alfaro M."/>
            <person name="Sun H."/>
            <person name="Tritt A."/>
            <person name="Yoshinaga Y."/>
            <person name="Zwiers L.-H."/>
            <person name="Turgeon B."/>
            <person name="Goodwin S."/>
            <person name="Spatafora J."/>
            <person name="Crous P."/>
            <person name="Grigoriev I."/>
        </authorList>
    </citation>
    <scope>NUCLEOTIDE SEQUENCE</scope>
    <source>
        <strain evidence="1">CBS 262.69</strain>
    </source>
</reference>
<keyword evidence="2" id="KW-1185">Reference proteome</keyword>
<dbReference type="EMBL" id="ML996687">
    <property type="protein sequence ID" value="KAF2405372.1"/>
    <property type="molecule type" value="Genomic_DNA"/>
</dbReference>
<evidence type="ECO:0000313" key="1">
    <source>
        <dbReference type="EMBL" id="KAF2405372.1"/>
    </source>
</evidence>